<organism evidence="1">
    <name type="scientific">uncultured Caudovirales phage</name>
    <dbReference type="NCBI Taxonomy" id="2100421"/>
    <lineage>
        <taxon>Viruses</taxon>
        <taxon>Duplodnaviria</taxon>
        <taxon>Heunggongvirae</taxon>
        <taxon>Uroviricota</taxon>
        <taxon>Caudoviricetes</taxon>
        <taxon>Peduoviridae</taxon>
        <taxon>Maltschvirus</taxon>
        <taxon>Maltschvirus maltsch</taxon>
    </lineage>
</organism>
<dbReference type="EMBL" id="LR798294">
    <property type="protein sequence ID" value="CAB5221785.1"/>
    <property type="molecule type" value="Genomic_DNA"/>
</dbReference>
<accession>A0A6J7WY22</accession>
<protein>
    <submittedName>
        <fullName evidence="1">Uncharacterized protein</fullName>
    </submittedName>
</protein>
<gene>
    <name evidence="1" type="ORF">UFOVP242_73</name>
</gene>
<name>A0A6J7WY22_9CAUD</name>
<proteinExistence type="predicted"/>
<reference evidence="1" key="1">
    <citation type="submission" date="2020-05" db="EMBL/GenBank/DDBJ databases">
        <authorList>
            <person name="Chiriac C."/>
            <person name="Salcher M."/>
            <person name="Ghai R."/>
            <person name="Kavagutti S V."/>
        </authorList>
    </citation>
    <scope>NUCLEOTIDE SEQUENCE</scope>
</reference>
<evidence type="ECO:0000313" key="1">
    <source>
        <dbReference type="EMBL" id="CAB5221785.1"/>
    </source>
</evidence>
<sequence>MASDAISRADLETETRVSVLETEVDNIKNNVVKMEGKVDSNYATLHHRISEMRDDLRNDIDLKHEKVIEKLDVQNKNSSEQHKAIADKIADIEKYRWMMIGGSIVIGYILAHIKIEKLF</sequence>